<dbReference type="AlphaFoldDB" id="A0A8B7W5V0"/>
<evidence type="ECO:0000256" key="3">
    <source>
        <dbReference type="ARBA" id="ARBA00022692"/>
    </source>
</evidence>
<reference evidence="7" key="1">
    <citation type="submission" date="2025-08" db="UniProtKB">
        <authorList>
            <consortium name="RefSeq"/>
        </authorList>
    </citation>
    <scope>IDENTIFICATION</scope>
</reference>
<dbReference type="GO" id="GO:0007166">
    <property type="term" value="P:cell surface receptor signaling pathway"/>
    <property type="evidence" value="ECO:0007669"/>
    <property type="project" value="TreeGrafter"/>
</dbReference>
<evidence type="ECO:0000256" key="1">
    <source>
        <dbReference type="ARBA" id="ARBA00004141"/>
    </source>
</evidence>
<dbReference type="GO" id="GO:0005886">
    <property type="term" value="C:plasma membrane"/>
    <property type="evidence" value="ECO:0007669"/>
    <property type="project" value="TreeGrafter"/>
</dbReference>
<comment type="similarity">
    <text evidence="2">Belongs to the MS4A family.</text>
</comment>
<evidence type="ECO:0000313" key="7">
    <source>
        <dbReference type="RefSeq" id="XP_020039342.2"/>
    </source>
</evidence>
<dbReference type="InterPro" id="IPR007237">
    <property type="entry name" value="CD20-like"/>
</dbReference>
<dbReference type="GO" id="GO:0005802">
    <property type="term" value="C:trans-Golgi network"/>
    <property type="evidence" value="ECO:0007669"/>
    <property type="project" value="TreeGrafter"/>
</dbReference>
<dbReference type="Pfam" id="PF04103">
    <property type="entry name" value="CD20"/>
    <property type="match status" value="1"/>
</dbReference>
<dbReference type="OrthoDB" id="10071849at2759"/>
<sequence length="210" mass="22827">MSSIGGTIMISQIMAGETVTVITPNGINFPQTEQPQSTHQMQDSLKKRLKAEIKIIGFIISGSVSIITEKMSNKHLVRSSLAMSSLSAVFAIMGFIILCVNLSSLGSASQLCDLSKLAQPTTYYSYDYYHNRYARGCLIATASLNGVISVMLICTFLELVLAVLTALLWWKQASCSVPGSVHFLSQSSKNEFSSPSKELSSPAYEELLNP</sequence>
<gene>
    <name evidence="7" type="primary">Ms4a6a</name>
</gene>
<evidence type="ECO:0000313" key="6">
    <source>
        <dbReference type="Proteomes" id="UP001732720"/>
    </source>
</evidence>
<dbReference type="PANTHER" id="PTHR23320:SF135">
    <property type="entry name" value="MEMBRANE-SPANNING 4-DOMAINS SUBFAMILY A MEMBER 6A"/>
    <property type="match status" value="1"/>
</dbReference>
<dbReference type="RefSeq" id="XP_020039342.2">
    <property type="nucleotide sequence ID" value="XM_020183753.2"/>
</dbReference>
<dbReference type="InterPro" id="IPR030417">
    <property type="entry name" value="MS4A"/>
</dbReference>
<proteinExistence type="inferred from homology"/>
<keyword evidence="5" id="KW-0472">Membrane</keyword>
<keyword evidence="3" id="KW-0812">Transmembrane</keyword>
<dbReference type="CTD" id="64231"/>
<accession>A0A8B7W5V0</accession>
<dbReference type="Proteomes" id="UP001732720">
    <property type="component" value="Chromosome 1"/>
</dbReference>
<dbReference type="PANTHER" id="PTHR23320">
    <property type="entry name" value="MEMBRANE-SPANNING 4-DOMAINS SUBFAMILY A MS4A -RELATED"/>
    <property type="match status" value="1"/>
</dbReference>
<evidence type="ECO:0000256" key="5">
    <source>
        <dbReference type="ARBA" id="ARBA00023136"/>
    </source>
</evidence>
<protein>
    <submittedName>
        <fullName evidence="7">Membrane-spanning 4-domains subfamily A member 6A isoform X2</fullName>
    </submittedName>
</protein>
<evidence type="ECO:0000256" key="2">
    <source>
        <dbReference type="ARBA" id="ARBA00009565"/>
    </source>
</evidence>
<keyword evidence="6" id="KW-1185">Reference proteome</keyword>
<comment type="subcellular location">
    <subcellularLocation>
        <location evidence="1">Membrane</location>
        <topology evidence="1">Multi-pass membrane protein</topology>
    </subcellularLocation>
</comment>
<dbReference type="GeneID" id="109699164"/>
<keyword evidence="4" id="KW-1133">Transmembrane helix</keyword>
<organism evidence="7">
    <name type="scientific">Castor canadensis</name>
    <name type="common">American beaver</name>
    <dbReference type="NCBI Taxonomy" id="51338"/>
    <lineage>
        <taxon>Eukaryota</taxon>
        <taxon>Metazoa</taxon>
        <taxon>Chordata</taxon>
        <taxon>Craniata</taxon>
        <taxon>Vertebrata</taxon>
        <taxon>Euteleostomi</taxon>
        <taxon>Mammalia</taxon>
        <taxon>Eutheria</taxon>
        <taxon>Euarchontoglires</taxon>
        <taxon>Glires</taxon>
        <taxon>Rodentia</taxon>
        <taxon>Castorimorpha</taxon>
        <taxon>Castoridae</taxon>
        <taxon>Castor</taxon>
    </lineage>
</organism>
<evidence type="ECO:0000256" key="4">
    <source>
        <dbReference type="ARBA" id="ARBA00022989"/>
    </source>
</evidence>
<name>A0A8B7W5V0_CASCN</name>